<comment type="caution">
    <text evidence="7">The sequence shown here is derived from an EMBL/GenBank/DDBJ whole genome shotgun (WGS) entry which is preliminary data.</text>
</comment>
<dbReference type="EMBL" id="JAVDXW010000003">
    <property type="protein sequence ID" value="MDR7304675.1"/>
    <property type="molecule type" value="Genomic_DNA"/>
</dbReference>
<dbReference type="EMBL" id="JAVDXW010000004">
    <property type="protein sequence ID" value="MDR7304713.1"/>
    <property type="molecule type" value="Genomic_DNA"/>
</dbReference>
<dbReference type="RefSeq" id="WP_310272435.1">
    <property type="nucleotide sequence ID" value="NZ_JAVDXW010000001.1"/>
</dbReference>
<organism evidence="7 8">
    <name type="scientific">Haloactinomyces albus</name>
    <dbReference type="NCBI Taxonomy" id="1352928"/>
    <lineage>
        <taxon>Bacteria</taxon>
        <taxon>Bacillati</taxon>
        <taxon>Actinomycetota</taxon>
        <taxon>Actinomycetes</taxon>
        <taxon>Actinopolysporales</taxon>
        <taxon>Actinopolysporaceae</taxon>
        <taxon>Haloactinomyces</taxon>
    </lineage>
</organism>
<dbReference type="EMBL" id="JAVDXW010000004">
    <property type="protein sequence ID" value="MDR7304703.1"/>
    <property type="molecule type" value="Genomic_DNA"/>
</dbReference>
<dbReference type="AlphaFoldDB" id="A0AAE3ZGW9"/>
<dbReference type="InterPro" id="IPR027417">
    <property type="entry name" value="P-loop_NTPase"/>
</dbReference>
<evidence type="ECO:0000256" key="1">
    <source>
        <dbReference type="SAM" id="MobiDB-lite"/>
    </source>
</evidence>
<evidence type="ECO:0000313" key="7">
    <source>
        <dbReference type="EMBL" id="MDR7304713.1"/>
    </source>
</evidence>
<evidence type="ECO:0000313" key="3">
    <source>
        <dbReference type="EMBL" id="MDR7304665.1"/>
    </source>
</evidence>
<evidence type="ECO:0000313" key="5">
    <source>
        <dbReference type="EMBL" id="MDR7304685.1"/>
    </source>
</evidence>
<dbReference type="EMBL" id="JAVDXW010000003">
    <property type="protein sequence ID" value="MDR7304685.1"/>
    <property type="molecule type" value="Genomic_DNA"/>
</dbReference>
<accession>A0AAE3ZGW9</accession>
<dbReference type="SUPFAM" id="SSF52540">
    <property type="entry name" value="P-loop containing nucleoside triphosphate hydrolases"/>
    <property type="match status" value="1"/>
</dbReference>
<evidence type="ECO:0000313" key="2">
    <source>
        <dbReference type="EMBL" id="MDR7301633.1"/>
    </source>
</evidence>
<evidence type="ECO:0000313" key="8">
    <source>
        <dbReference type="Proteomes" id="UP001180845"/>
    </source>
</evidence>
<gene>
    <name evidence="2" type="ORF">JOF55_001814</name>
    <name evidence="3" type="ORF">JOF55_004909</name>
    <name evidence="4" type="ORF">JOF55_004919</name>
    <name evidence="5" type="ORF">JOF55_004929</name>
    <name evidence="6" type="ORF">JOF55_004947</name>
    <name evidence="7" type="ORF">JOF55_004957</name>
</gene>
<evidence type="ECO:0008006" key="9">
    <source>
        <dbReference type="Google" id="ProtNLM"/>
    </source>
</evidence>
<dbReference type="Pfam" id="PF13481">
    <property type="entry name" value="AAA_25"/>
    <property type="match status" value="1"/>
</dbReference>
<feature type="region of interest" description="Disordered" evidence="1">
    <location>
        <begin position="1"/>
        <end position="68"/>
    </location>
</feature>
<evidence type="ECO:0000313" key="4">
    <source>
        <dbReference type="EMBL" id="MDR7304675.1"/>
    </source>
</evidence>
<dbReference type="EMBL" id="JAVDXW010000001">
    <property type="protein sequence ID" value="MDR7301633.1"/>
    <property type="molecule type" value="Genomic_DNA"/>
</dbReference>
<proteinExistence type="predicted"/>
<sequence length="412" mass="44413">MTTPHTSAPSPGEPGHRLRAVPDPEPGLTTGTNSTDEQHRDRAGDPHPETPDRTDSAESTPVRRLHLTRASQIPIRPTYWTWEGRIPRGAITLGPGREGIGKSLFCSWLAAQITLGTLDGVDYGTPKGVVYAATEDSWEATIAPRLHAAGADLDRVYRVEVTTAGGTTLPLTLPRDCDELAAEITAADVGLLVLDPLISAVDSRVNVNQEELRTALEPLARLADETGCAVFGLAHFNKASGTDVLSRVTGSRAFSAVARAAVAFARDPEADDGSCVLSQVKNNLGSLDLPSLRYLVEPVTLPTTDGPGQWGRLRFLGETTAHVETILSDTGQNDDEADERHELDTWLRNYLADQGGSAPVKTIFGQGHEGGYSKDQLKRAKKRLRLGADKDGMRGGWTWYLPEECEGSRTPK</sequence>
<dbReference type="Gene3D" id="3.40.50.300">
    <property type="entry name" value="P-loop containing nucleotide triphosphate hydrolases"/>
    <property type="match status" value="1"/>
</dbReference>
<keyword evidence="8" id="KW-1185">Reference proteome</keyword>
<dbReference type="EMBL" id="JAVDXW010000003">
    <property type="protein sequence ID" value="MDR7304665.1"/>
    <property type="molecule type" value="Genomic_DNA"/>
</dbReference>
<protein>
    <recommendedName>
        <fullName evidence="9">AAA domain-containing protein</fullName>
    </recommendedName>
</protein>
<name>A0AAE3ZGW9_9ACTN</name>
<feature type="compositionally biased region" description="Basic and acidic residues" evidence="1">
    <location>
        <begin position="36"/>
        <end position="56"/>
    </location>
</feature>
<evidence type="ECO:0000313" key="6">
    <source>
        <dbReference type="EMBL" id="MDR7304703.1"/>
    </source>
</evidence>
<dbReference type="Proteomes" id="UP001180845">
    <property type="component" value="Unassembled WGS sequence"/>
</dbReference>
<reference evidence="7" key="1">
    <citation type="submission" date="2023-07" db="EMBL/GenBank/DDBJ databases">
        <title>Sequencing the genomes of 1000 actinobacteria strains.</title>
        <authorList>
            <person name="Klenk H.-P."/>
        </authorList>
    </citation>
    <scope>NUCLEOTIDE SEQUENCE</scope>
    <source>
        <strain evidence="7">DSM 45977</strain>
    </source>
</reference>